<evidence type="ECO:0000313" key="2">
    <source>
        <dbReference type="Proteomes" id="UP001219525"/>
    </source>
</evidence>
<protein>
    <submittedName>
        <fullName evidence="1">Uncharacterized protein</fullName>
    </submittedName>
</protein>
<dbReference type="Proteomes" id="UP001219525">
    <property type="component" value="Unassembled WGS sequence"/>
</dbReference>
<proteinExistence type="predicted"/>
<gene>
    <name evidence="1" type="ORF">GGX14DRAFT_611465</name>
</gene>
<name>A0AAD6YSD8_9AGAR</name>
<comment type="caution">
    <text evidence="1">The sequence shown here is derived from an EMBL/GenBank/DDBJ whole genome shotgun (WGS) entry which is preliminary data.</text>
</comment>
<evidence type="ECO:0000313" key="1">
    <source>
        <dbReference type="EMBL" id="KAJ7228146.1"/>
    </source>
</evidence>
<keyword evidence="2" id="KW-1185">Reference proteome</keyword>
<sequence>MTISREIALYVRKTRIVVLQLNEYQCQRLHRSTAAAAEEGHRTTRVSFYDRDISRYSHLIAPGFDWTERRLSSVPCGTGHPGLWAFTTVPTENWRTIRGSSGLSTHQLPTLRRPSETGFTRARARRFLSCVSVSPRKVQRALQILSLAWNEKKIHRSWLLLGPEGFEFRDAVGPSQKKAKLLLFQVLGLSDLRLNLSFGPVSNSMPQAIEWMNSYNTTSPVSFSPPNIITFCFNSRLPTNFSSVGFIAINDSTTQLQDITELVLFYVHAIVNPGDPYSELFARTVFRTANGPGASQRLLREFRAYNVMQALQGATIPTVVGLYTNNNNGMTFKDLNLTPMNSSALRRDWNRI</sequence>
<dbReference type="EMBL" id="JARJCW010000002">
    <property type="protein sequence ID" value="KAJ7228146.1"/>
    <property type="molecule type" value="Genomic_DNA"/>
</dbReference>
<dbReference type="AlphaFoldDB" id="A0AAD6YSD8"/>
<reference evidence="1" key="1">
    <citation type="submission" date="2023-03" db="EMBL/GenBank/DDBJ databases">
        <title>Massive genome expansion in bonnet fungi (Mycena s.s.) driven by repeated elements and novel gene families across ecological guilds.</title>
        <authorList>
            <consortium name="Lawrence Berkeley National Laboratory"/>
            <person name="Harder C.B."/>
            <person name="Miyauchi S."/>
            <person name="Viragh M."/>
            <person name="Kuo A."/>
            <person name="Thoen E."/>
            <person name="Andreopoulos B."/>
            <person name="Lu D."/>
            <person name="Skrede I."/>
            <person name="Drula E."/>
            <person name="Henrissat B."/>
            <person name="Morin E."/>
            <person name="Kohler A."/>
            <person name="Barry K."/>
            <person name="LaButti K."/>
            <person name="Morin E."/>
            <person name="Salamov A."/>
            <person name="Lipzen A."/>
            <person name="Mereny Z."/>
            <person name="Hegedus B."/>
            <person name="Baldrian P."/>
            <person name="Stursova M."/>
            <person name="Weitz H."/>
            <person name="Taylor A."/>
            <person name="Grigoriev I.V."/>
            <person name="Nagy L.G."/>
            <person name="Martin F."/>
            <person name="Kauserud H."/>
        </authorList>
    </citation>
    <scope>NUCLEOTIDE SEQUENCE</scope>
    <source>
        <strain evidence="1">9144</strain>
    </source>
</reference>
<organism evidence="1 2">
    <name type="scientific">Mycena pura</name>
    <dbReference type="NCBI Taxonomy" id="153505"/>
    <lineage>
        <taxon>Eukaryota</taxon>
        <taxon>Fungi</taxon>
        <taxon>Dikarya</taxon>
        <taxon>Basidiomycota</taxon>
        <taxon>Agaricomycotina</taxon>
        <taxon>Agaricomycetes</taxon>
        <taxon>Agaricomycetidae</taxon>
        <taxon>Agaricales</taxon>
        <taxon>Marasmiineae</taxon>
        <taxon>Mycenaceae</taxon>
        <taxon>Mycena</taxon>
    </lineage>
</organism>
<accession>A0AAD6YSD8</accession>